<comment type="caution">
    <text evidence="2">The sequence shown here is derived from an EMBL/GenBank/DDBJ whole genome shotgun (WGS) entry which is preliminary data.</text>
</comment>
<organism evidence="2 3">
    <name type="scientific">candidate division CPR2 bacterium GW2011_GWC2_39_10</name>
    <dbReference type="NCBI Taxonomy" id="1618345"/>
    <lineage>
        <taxon>Bacteria</taxon>
        <taxon>Bacteria division CPR2</taxon>
    </lineage>
</organism>
<evidence type="ECO:0000313" key="2">
    <source>
        <dbReference type="EMBL" id="KKQ93963.1"/>
    </source>
</evidence>
<dbReference type="AlphaFoldDB" id="A0A0G0LPY2"/>
<feature type="compositionally biased region" description="Basic and acidic residues" evidence="1">
    <location>
        <begin position="1"/>
        <end position="16"/>
    </location>
</feature>
<dbReference type="STRING" id="1618345.UT18_C0013G0010"/>
<protein>
    <recommendedName>
        <fullName evidence="4">General stress protein B</fullName>
    </recommendedName>
</protein>
<feature type="compositionally biased region" description="Basic and acidic residues" evidence="1">
    <location>
        <begin position="26"/>
        <end position="35"/>
    </location>
</feature>
<dbReference type="Proteomes" id="UP000034207">
    <property type="component" value="Unassembled WGS sequence"/>
</dbReference>
<name>A0A0G0LPY2_UNCC2</name>
<feature type="compositionally biased region" description="Basic and acidic residues" evidence="1">
    <location>
        <begin position="47"/>
        <end position="59"/>
    </location>
</feature>
<evidence type="ECO:0000256" key="1">
    <source>
        <dbReference type="SAM" id="MobiDB-lite"/>
    </source>
</evidence>
<reference evidence="2 3" key="1">
    <citation type="journal article" date="2015" name="Nature">
        <title>rRNA introns, odd ribosomes, and small enigmatic genomes across a large radiation of phyla.</title>
        <authorList>
            <person name="Brown C.T."/>
            <person name="Hug L.A."/>
            <person name="Thomas B.C."/>
            <person name="Sharon I."/>
            <person name="Castelle C.J."/>
            <person name="Singh A."/>
            <person name="Wilkins M.J."/>
            <person name="Williams K.H."/>
            <person name="Banfield J.F."/>
        </authorList>
    </citation>
    <scope>NUCLEOTIDE SEQUENCE [LARGE SCALE GENOMIC DNA]</scope>
</reference>
<gene>
    <name evidence="2" type="ORF">UT18_C0013G0010</name>
</gene>
<accession>A0A0G0LPY2</accession>
<proteinExistence type="predicted"/>
<evidence type="ECO:0008006" key="4">
    <source>
        <dbReference type="Google" id="ProtNLM"/>
    </source>
</evidence>
<evidence type="ECO:0000313" key="3">
    <source>
        <dbReference type="Proteomes" id="UP000034207"/>
    </source>
</evidence>
<sequence length="59" mass="6619">MAKGKEEKMTVEEAGKRGGQATSKKYGREFYEKIGHKGGPKGGQRVRNKEGKEAKEQYM</sequence>
<feature type="region of interest" description="Disordered" evidence="1">
    <location>
        <begin position="1"/>
        <end position="59"/>
    </location>
</feature>
<dbReference type="EMBL" id="LBVV01000013">
    <property type="protein sequence ID" value="KKQ93963.1"/>
    <property type="molecule type" value="Genomic_DNA"/>
</dbReference>